<evidence type="ECO:0000256" key="2">
    <source>
        <dbReference type="ARBA" id="ARBA00023125"/>
    </source>
</evidence>
<dbReference type="SMART" id="SM00895">
    <property type="entry name" value="FCD"/>
    <property type="match status" value="1"/>
</dbReference>
<dbReference type="PANTHER" id="PTHR43537">
    <property type="entry name" value="TRANSCRIPTIONAL REGULATOR, GNTR FAMILY"/>
    <property type="match status" value="1"/>
</dbReference>
<dbReference type="Pfam" id="PF00392">
    <property type="entry name" value="GntR"/>
    <property type="match status" value="1"/>
</dbReference>
<dbReference type="Pfam" id="PF07729">
    <property type="entry name" value="FCD"/>
    <property type="match status" value="1"/>
</dbReference>
<protein>
    <recommendedName>
        <fullName evidence="4">HTH gntR-type domain-containing protein</fullName>
    </recommendedName>
</protein>
<evidence type="ECO:0000256" key="3">
    <source>
        <dbReference type="ARBA" id="ARBA00023163"/>
    </source>
</evidence>
<dbReference type="InterPro" id="IPR008920">
    <property type="entry name" value="TF_FadR/GntR_C"/>
</dbReference>
<dbReference type="PANTHER" id="PTHR43537:SF5">
    <property type="entry name" value="UXU OPERON TRANSCRIPTIONAL REGULATOR"/>
    <property type="match status" value="1"/>
</dbReference>
<dbReference type="SUPFAM" id="SSF46785">
    <property type="entry name" value="Winged helix' DNA-binding domain"/>
    <property type="match status" value="1"/>
</dbReference>
<evidence type="ECO:0000313" key="5">
    <source>
        <dbReference type="EMBL" id="KKK39126.1"/>
    </source>
</evidence>
<dbReference type="InterPro" id="IPR000524">
    <property type="entry name" value="Tscrpt_reg_HTH_GntR"/>
</dbReference>
<keyword evidence="2" id="KW-0238">DNA-binding</keyword>
<dbReference type="PATRIC" id="fig|1408103.3.peg.1114"/>
<keyword evidence="3" id="KW-0804">Transcription</keyword>
<dbReference type="GO" id="GO:0003677">
    <property type="term" value="F:DNA binding"/>
    <property type="evidence" value="ECO:0007669"/>
    <property type="project" value="UniProtKB-KW"/>
</dbReference>
<organism evidence="5 6">
    <name type="scientific">Mesobacillus campisalis</name>
    <dbReference type="NCBI Taxonomy" id="1408103"/>
    <lineage>
        <taxon>Bacteria</taxon>
        <taxon>Bacillati</taxon>
        <taxon>Bacillota</taxon>
        <taxon>Bacilli</taxon>
        <taxon>Bacillales</taxon>
        <taxon>Bacillaceae</taxon>
        <taxon>Mesobacillus</taxon>
    </lineage>
</organism>
<name>A0A0M2SZJ8_9BACI</name>
<sequence>MKKDQAYRYIKNQIMEEKWSSETAVNVNEIAAELNMSRTPIHKALSELAQEGFLHIIPQVGVFVKKPDLSEVLERVYVCASLDALMAEQATFYLKEEDFKHMESILKTMDVPDICVEEYSSLNIEFHRVIYEASGYTYTLNHAKQLWDYLNYVGSPDVLFSESRRKRSQSEHWMIYFALKDGDHKLVKSLVEHHMRRVADSIKDKLSEKESDEQAVYSFLHR</sequence>
<comment type="caution">
    <text evidence="5">The sequence shown here is derived from an EMBL/GenBank/DDBJ whole genome shotgun (WGS) entry which is preliminary data.</text>
</comment>
<reference evidence="5 6" key="1">
    <citation type="submission" date="2015-04" db="EMBL/GenBank/DDBJ databases">
        <title>Taxonomic description and genome sequence of Bacillus campisalis sp. nov., a novel member of the genus Bacillus isolated from solar saltern.</title>
        <authorList>
            <person name="Mathan Kumar R."/>
            <person name="Kaur G."/>
            <person name="Kumar A."/>
            <person name="Singh N.K."/>
            <person name="Kaur N."/>
            <person name="Kumar N."/>
            <person name="Mayilraj S."/>
        </authorList>
    </citation>
    <scope>NUCLEOTIDE SEQUENCE [LARGE SCALE GENOMIC DNA]</scope>
    <source>
        <strain evidence="5 6">SA2-6</strain>
    </source>
</reference>
<dbReference type="RefSeq" id="WP_046522617.1">
    <property type="nucleotide sequence ID" value="NZ_LAYY01000004.1"/>
</dbReference>
<dbReference type="SMART" id="SM00345">
    <property type="entry name" value="HTH_GNTR"/>
    <property type="match status" value="1"/>
</dbReference>
<dbReference type="PROSITE" id="PS50949">
    <property type="entry name" value="HTH_GNTR"/>
    <property type="match status" value="1"/>
</dbReference>
<dbReference type="CDD" id="cd07377">
    <property type="entry name" value="WHTH_GntR"/>
    <property type="match status" value="1"/>
</dbReference>
<evidence type="ECO:0000259" key="4">
    <source>
        <dbReference type="PROSITE" id="PS50949"/>
    </source>
</evidence>
<dbReference type="GO" id="GO:0003700">
    <property type="term" value="F:DNA-binding transcription factor activity"/>
    <property type="evidence" value="ECO:0007669"/>
    <property type="project" value="InterPro"/>
</dbReference>
<dbReference type="InterPro" id="IPR036388">
    <property type="entry name" value="WH-like_DNA-bd_sf"/>
</dbReference>
<dbReference type="Gene3D" id="1.10.10.10">
    <property type="entry name" value="Winged helix-like DNA-binding domain superfamily/Winged helix DNA-binding domain"/>
    <property type="match status" value="1"/>
</dbReference>
<evidence type="ECO:0000313" key="6">
    <source>
        <dbReference type="Proteomes" id="UP000034166"/>
    </source>
</evidence>
<dbReference type="OrthoDB" id="9781630at2"/>
<dbReference type="InterPro" id="IPR036390">
    <property type="entry name" value="WH_DNA-bd_sf"/>
</dbReference>
<dbReference type="Proteomes" id="UP000034166">
    <property type="component" value="Unassembled WGS sequence"/>
</dbReference>
<accession>A0A0M2SZJ8</accession>
<dbReference type="SUPFAM" id="SSF48008">
    <property type="entry name" value="GntR ligand-binding domain-like"/>
    <property type="match status" value="1"/>
</dbReference>
<keyword evidence="6" id="KW-1185">Reference proteome</keyword>
<dbReference type="InterPro" id="IPR011711">
    <property type="entry name" value="GntR_C"/>
</dbReference>
<feature type="domain" description="HTH gntR-type" evidence="4">
    <location>
        <begin position="1"/>
        <end position="67"/>
    </location>
</feature>
<dbReference type="EMBL" id="LAYY01000004">
    <property type="protein sequence ID" value="KKK39126.1"/>
    <property type="molecule type" value="Genomic_DNA"/>
</dbReference>
<proteinExistence type="predicted"/>
<evidence type="ECO:0000256" key="1">
    <source>
        <dbReference type="ARBA" id="ARBA00023015"/>
    </source>
</evidence>
<keyword evidence="1" id="KW-0805">Transcription regulation</keyword>
<dbReference type="AlphaFoldDB" id="A0A0M2SZJ8"/>
<dbReference type="Gene3D" id="1.20.120.530">
    <property type="entry name" value="GntR ligand-binding domain-like"/>
    <property type="match status" value="1"/>
</dbReference>
<gene>
    <name evidence="5" type="ORF">WQ57_04955</name>
</gene>